<dbReference type="AlphaFoldDB" id="A0A2N5VFD0"/>
<reference evidence="2 3" key="1">
    <citation type="submission" date="2017-11" db="EMBL/GenBank/DDBJ databases">
        <title>De novo assembly and phasing of dikaryotic genomes from two isolates of Puccinia coronata f. sp. avenae, the causal agent of oat crown rust.</title>
        <authorList>
            <person name="Miller M.E."/>
            <person name="Zhang Y."/>
            <person name="Omidvar V."/>
            <person name="Sperschneider J."/>
            <person name="Schwessinger B."/>
            <person name="Raley C."/>
            <person name="Palmer J.M."/>
            <person name="Garnica D."/>
            <person name="Upadhyaya N."/>
            <person name="Rathjen J."/>
            <person name="Taylor J.M."/>
            <person name="Park R.F."/>
            <person name="Dodds P.N."/>
            <person name="Hirsch C.D."/>
            <person name="Kianian S.F."/>
            <person name="Figueroa M."/>
        </authorList>
    </citation>
    <scope>NUCLEOTIDE SEQUENCE [LARGE SCALE GENOMIC DNA]</scope>
    <source>
        <strain evidence="2">12SD80</strain>
    </source>
</reference>
<comment type="caution">
    <text evidence="2">The sequence shown here is derived from an EMBL/GenBank/DDBJ whole genome shotgun (WGS) entry which is preliminary data.</text>
</comment>
<accession>A0A2N5VFD0</accession>
<feature type="compositionally biased region" description="Basic and acidic residues" evidence="1">
    <location>
        <begin position="62"/>
        <end position="91"/>
    </location>
</feature>
<dbReference type="EMBL" id="PGCI01000021">
    <property type="protein sequence ID" value="PLW48699.1"/>
    <property type="molecule type" value="Genomic_DNA"/>
</dbReference>
<protein>
    <submittedName>
        <fullName evidence="2">Uncharacterized protein</fullName>
    </submittedName>
</protein>
<evidence type="ECO:0000313" key="2">
    <source>
        <dbReference type="EMBL" id="PLW48699.1"/>
    </source>
</evidence>
<evidence type="ECO:0000256" key="1">
    <source>
        <dbReference type="SAM" id="MobiDB-lite"/>
    </source>
</evidence>
<organism evidence="2 3">
    <name type="scientific">Puccinia coronata f. sp. avenae</name>
    <dbReference type="NCBI Taxonomy" id="200324"/>
    <lineage>
        <taxon>Eukaryota</taxon>
        <taxon>Fungi</taxon>
        <taxon>Dikarya</taxon>
        <taxon>Basidiomycota</taxon>
        <taxon>Pucciniomycotina</taxon>
        <taxon>Pucciniomycetes</taxon>
        <taxon>Pucciniales</taxon>
        <taxon>Pucciniaceae</taxon>
        <taxon>Puccinia</taxon>
    </lineage>
</organism>
<evidence type="ECO:0000313" key="3">
    <source>
        <dbReference type="Proteomes" id="UP000235392"/>
    </source>
</evidence>
<proteinExistence type="predicted"/>
<gene>
    <name evidence="2" type="ORF">PCASD_03183</name>
</gene>
<feature type="compositionally biased region" description="Basic residues" evidence="1">
    <location>
        <begin position="121"/>
        <end position="145"/>
    </location>
</feature>
<dbReference type="Proteomes" id="UP000235392">
    <property type="component" value="Unassembled WGS sequence"/>
</dbReference>
<feature type="compositionally biased region" description="Polar residues" evidence="1">
    <location>
        <begin position="17"/>
        <end position="39"/>
    </location>
</feature>
<sequence length="145" mass="16660">MHKLPKLASDFLSISSINNQPSNLQRNMSNSTEQINTNVDPLLIANTEEITVKSAQNQEEPQENHKNSKENAKTKKIEENNQKKEDNEKNDAVQSTELSKFKKEEDEKQPEANQSTELANSKKKIKTSKKLRKMKKNSKILRIKI</sequence>
<feature type="region of interest" description="Disordered" evidence="1">
    <location>
        <begin position="17"/>
        <end position="145"/>
    </location>
</feature>
<name>A0A2N5VFD0_9BASI</name>
<feature type="compositionally biased region" description="Basic and acidic residues" evidence="1">
    <location>
        <begin position="99"/>
        <end position="110"/>
    </location>
</feature>